<dbReference type="FunCoup" id="G3AHM2">
    <property type="interactions" value="32"/>
</dbReference>
<evidence type="ECO:0000256" key="1">
    <source>
        <dbReference type="ARBA" id="ARBA00013172"/>
    </source>
</evidence>
<dbReference type="Gene3D" id="3.90.470.20">
    <property type="entry name" value="4'-phosphopantetheinyl transferase domain"/>
    <property type="match status" value="1"/>
</dbReference>
<dbReference type="KEGG" id="spaa:SPAPADRAFT_59617"/>
<dbReference type="InParanoid" id="G3AHM2"/>
<feature type="domain" description="4'-phosphopantetheinyl transferase" evidence="3">
    <location>
        <begin position="135"/>
        <end position="207"/>
    </location>
</feature>
<keyword evidence="5" id="KW-1185">Reference proteome</keyword>
<dbReference type="PANTHER" id="PTHR12215">
    <property type="entry name" value="PHOSPHOPANTETHEINE TRANSFERASE"/>
    <property type="match status" value="1"/>
</dbReference>
<dbReference type="OrthoDB" id="26719at2759"/>
<dbReference type="HOGENOM" id="CLU_1232490_0_0_1"/>
<dbReference type="GO" id="GO:0005829">
    <property type="term" value="C:cytosol"/>
    <property type="evidence" value="ECO:0007669"/>
    <property type="project" value="TreeGrafter"/>
</dbReference>
<dbReference type="InterPro" id="IPR050559">
    <property type="entry name" value="P-Pant_transferase_sf"/>
</dbReference>
<evidence type="ECO:0000313" key="4">
    <source>
        <dbReference type="EMBL" id="EGW34185.1"/>
    </source>
</evidence>
<dbReference type="EC" id="2.7.8.7" evidence="1"/>
<accession>G3AHM2</accession>
<evidence type="ECO:0000256" key="2">
    <source>
        <dbReference type="ARBA" id="ARBA00022679"/>
    </source>
</evidence>
<organism evidence="5">
    <name type="scientific">Spathaspora passalidarum (strain NRRL Y-27907 / 11-Y1)</name>
    <dbReference type="NCBI Taxonomy" id="619300"/>
    <lineage>
        <taxon>Eukaryota</taxon>
        <taxon>Fungi</taxon>
        <taxon>Dikarya</taxon>
        <taxon>Ascomycota</taxon>
        <taxon>Saccharomycotina</taxon>
        <taxon>Pichiomycetes</taxon>
        <taxon>Debaryomycetaceae</taxon>
        <taxon>Spathaspora</taxon>
    </lineage>
</organism>
<keyword evidence="2" id="KW-0808">Transferase</keyword>
<dbReference type="InterPro" id="IPR008278">
    <property type="entry name" value="4-PPantetheinyl_Trfase_dom"/>
</dbReference>
<dbReference type="STRING" id="619300.G3AHM2"/>
<dbReference type="RefSeq" id="XP_007373769.1">
    <property type="nucleotide sequence ID" value="XM_007373707.1"/>
</dbReference>
<dbReference type="EMBL" id="GL996500">
    <property type="protein sequence ID" value="EGW34185.1"/>
    <property type="molecule type" value="Genomic_DNA"/>
</dbReference>
<dbReference type="GO" id="GO:0000287">
    <property type="term" value="F:magnesium ion binding"/>
    <property type="evidence" value="ECO:0007669"/>
    <property type="project" value="InterPro"/>
</dbReference>
<dbReference type="OMA" id="PWAGIFV"/>
<dbReference type="InterPro" id="IPR037143">
    <property type="entry name" value="4-PPantetheinyl_Trfase_dom_sf"/>
</dbReference>
<dbReference type="Proteomes" id="UP000000709">
    <property type="component" value="Unassembled WGS sequence"/>
</dbReference>
<dbReference type="PANTHER" id="PTHR12215:SF10">
    <property type="entry name" value="L-AMINOADIPATE-SEMIALDEHYDE DEHYDROGENASE-PHOSPHOPANTETHEINYL TRANSFERASE"/>
    <property type="match status" value="1"/>
</dbReference>
<dbReference type="Pfam" id="PF01648">
    <property type="entry name" value="ACPS"/>
    <property type="match status" value="1"/>
</dbReference>
<name>G3AHM2_SPAPN</name>
<gene>
    <name evidence="4" type="ORF">SPAPADRAFT_59617</name>
</gene>
<proteinExistence type="predicted"/>
<sequence length="225" mass="26299">MTLRDDLDKLDIKTNPNINESNIILFTTRLSPSLTEFLQDDFNFELSLRLVGNLKDQLRIRSIKDENLRFKQLISSLFTNIVLNYLQGTELFSKVKFTYNEYGKPQLIEQGFQFNSSSSNDIVSIVVEYSHKQSPIGIDLSHSVQPAISSRECVDQFSEIFDFREVSYLKAINDEEKRYFTFNHFWTLKESFAKLLGSGLNVNLADFFFKINKEFKEEEYSFTQV</sequence>
<dbReference type="SUPFAM" id="SSF56214">
    <property type="entry name" value="4'-phosphopantetheinyl transferase"/>
    <property type="match status" value="2"/>
</dbReference>
<dbReference type="GO" id="GO:0019878">
    <property type="term" value="P:lysine biosynthetic process via aminoadipic acid"/>
    <property type="evidence" value="ECO:0007669"/>
    <property type="project" value="TreeGrafter"/>
</dbReference>
<reference evidence="4 5" key="1">
    <citation type="journal article" date="2011" name="Proc. Natl. Acad. Sci. U.S.A.">
        <title>Comparative genomics of xylose-fermenting fungi for enhanced biofuel production.</title>
        <authorList>
            <person name="Wohlbach D.J."/>
            <person name="Kuo A."/>
            <person name="Sato T.K."/>
            <person name="Potts K.M."/>
            <person name="Salamov A.A."/>
            <person name="LaButti K.M."/>
            <person name="Sun H."/>
            <person name="Clum A."/>
            <person name="Pangilinan J.L."/>
            <person name="Lindquist E.A."/>
            <person name="Lucas S."/>
            <person name="Lapidus A."/>
            <person name="Jin M."/>
            <person name="Gunawan C."/>
            <person name="Balan V."/>
            <person name="Dale B.E."/>
            <person name="Jeffries T.W."/>
            <person name="Zinkel R."/>
            <person name="Barry K.W."/>
            <person name="Grigoriev I.V."/>
            <person name="Gasch A.P."/>
        </authorList>
    </citation>
    <scope>NUCLEOTIDE SEQUENCE [LARGE SCALE GENOMIC DNA]</scope>
    <source>
        <strain evidence="5">NRRL Y-27907 / 11-Y1</strain>
    </source>
</reference>
<evidence type="ECO:0000259" key="3">
    <source>
        <dbReference type="Pfam" id="PF01648"/>
    </source>
</evidence>
<dbReference type="GO" id="GO:0008897">
    <property type="term" value="F:holo-[acyl-carrier-protein] synthase activity"/>
    <property type="evidence" value="ECO:0007669"/>
    <property type="project" value="UniProtKB-EC"/>
</dbReference>
<protein>
    <recommendedName>
        <fullName evidence="1">holo-[acyl-carrier-protein] synthase</fullName>
        <ecNumber evidence="1">2.7.8.7</ecNumber>
    </recommendedName>
</protein>
<dbReference type="AlphaFoldDB" id="G3AHM2"/>
<evidence type="ECO:0000313" key="5">
    <source>
        <dbReference type="Proteomes" id="UP000000709"/>
    </source>
</evidence>
<dbReference type="eggNOG" id="KOG0945">
    <property type="taxonomic scope" value="Eukaryota"/>
</dbReference>
<feature type="non-terminal residue" evidence="4">
    <location>
        <position position="225"/>
    </location>
</feature>
<dbReference type="GeneID" id="18872991"/>